<protein>
    <recommendedName>
        <fullName evidence="4">POTRA domain-containing protein</fullName>
    </recommendedName>
</protein>
<keyword evidence="1" id="KW-0812">Transmembrane</keyword>
<keyword evidence="1" id="KW-1133">Transmembrane helix</keyword>
<dbReference type="EMBL" id="MFZG01000009">
    <property type="protein sequence ID" value="OGK17337.1"/>
    <property type="molecule type" value="Genomic_DNA"/>
</dbReference>
<feature type="transmembrane region" description="Helical" evidence="1">
    <location>
        <begin position="20"/>
        <end position="38"/>
    </location>
</feature>
<evidence type="ECO:0000256" key="1">
    <source>
        <dbReference type="SAM" id="Phobius"/>
    </source>
</evidence>
<accession>A0A1F7GEL9</accession>
<evidence type="ECO:0000313" key="2">
    <source>
        <dbReference type="EMBL" id="OGK17337.1"/>
    </source>
</evidence>
<comment type="caution">
    <text evidence="2">The sequence shown here is derived from an EMBL/GenBank/DDBJ whole genome shotgun (WGS) entry which is preliminary data.</text>
</comment>
<name>A0A1F7GEL9_9BACT</name>
<dbReference type="AlphaFoldDB" id="A0A1F7GEL9"/>
<gene>
    <name evidence="2" type="ORF">A2774_04010</name>
</gene>
<evidence type="ECO:0008006" key="4">
    <source>
        <dbReference type="Google" id="ProtNLM"/>
    </source>
</evidence>
<evidence type="ECO:0000313" key="3">
    <source>
        <dbReference type="Proteomes" id="UP000177208"/>
    </source>
</evidence>
<proteinExistence type="predicted"/>
<dbReference type="Proteomes" id="UP000177208">
    <property type="component" value="Unassembled WGS sequence"/>
</dbReference>
<keyword evidence="1" id="KW-0472">Membrane</keyword>
<sequence>MPPESSSKQFWRKLRLKFSSYSVILLLSLIVFLLLLYVNHYFRLRVVQVSGDNGEQNLIGLESLKGSNLLWLNPESVRKIINQHNPDYTIRDVSKIYPDKIVIKIIREQPVGALKLNIGYAELSSAGKVIKKTKTGSDAEESARLNLPVINFYQQLDYYQVNLGNYLDYEGLLMTLYLLMKCRELELKINYIDINSLNMIVFNLKDREESRLLFSAEKDRDLQAYELETLIRQFKIEGQDFKVIDLRYNKPIVKF</sequence>
<reference evidence="2 3" key="1">
    <citation type="journal article" date="2016" name="Nat. Commun.">
        <title>Thousands of microbial genomes shed light on interconnected biogeochemical processes in an aquifer system.</title>
        <authorList>
            <person name="Anantharaman K."/>
            <person name="Brown C.T."/>
            <person name="Hug L.A."/>
            <person name="Sharon I."/>
            <person name="Castelle C.J."/>
            <person name="Probst A.J."/>
            <person name="Thomas B.C."/>
            <person name="Singh A."/>
            <person name="Wilkins M.J."/>
            <person name="Karaoz U."/>
            <person name="Brodie E.L."/>
            <person name="Williams K.H."/>
            <person name="Hubbard S.S."/>
            <person name="Banfield J.F."/>
        </authorList>
    </citation>
    <scope>NUCLEOTIDE SEQUENCE [LARGE SCALE GENOMIC DNA]</scope>
</reference>
<organism evidence="2 3">
    <name type="scientific">Candidatus Roizmanbacteria bacterium RIFCSPHIGHO2_01_FULL_39_12c</name>
    <dbReference type="NCBI Taxonomy" id="1802031"/>
    <lineage>
        <taxon>Bacteria</taxon>
        <taxon>Candidatus Roizmaniibacteriota</taxon>
    </lineage>
</organism>